<dbReference type="PROSITE" id="PS51257">
    <property type="entry name" value="PROKAR_LIPOPROTEIN"/>
    <property type="match status" value="1"/>
</dbReference>
<dbReference type="RefSeq" id="WP_241566466.1">
    <property type="nucleotide sequence ID" value="NZ_ATDN01000003.1"/>
</dbReference>
<protein>
    <recommendedName>
        <fullName evidence="3">DUF732 domain-containing protein</fullName>
    </recommendedName>
</protein>
<name>A0A439DYX8_9MYCO</name>
<comment type="caution">
    <text evidence="4">The sequence shown here is derived from an EMBL/GenBank/DDBJ whole genome shotgun (WGS) entry which is preliminary data.</text>
</comment>
<evidence type="ECO:0000256" key="1">
    <source>
        <dbReference type="SAM" id="MobiDB-lite"/>
    </source>
</evidence>
<accession>A0A439DYX8</accession>
<keyword evidence="2" id="KW-0732">Signal</keyword>
<evidence type="ECO:0000313" key="4">
    <source>
        <dbReference type="EMBL" id="RWA22877.1"/>
    </source>
</evidence>
<dbReference type="Pfam" id="PF05305">
    <property type="entry name" value="DUF732"/>
    <property type="match status" value="1"/>
</dbReference>
<evidence type="ECO:0000313" key="5">
    <source>
        <dbReference type="Proteomes" id="UP000287177"/>
    </source>
</evidence>
<feature type="domain" description="DUF732" evidence="3">
    <location>
        <begin position="71"/>
        <end position="154"/>
    </location>
</feature>
<dbReference type="EMBL" id="ATDN01000003">
    <property type="protein sequence ID" value="RWA22877.1"/>
    <property type="molecule type" value="Genomic_DNA"/>
</dbReference>
<feature type="region of interest" description="Disordered" evidence="1">
    <location>
        <begin position="37"/>
        <end position="62"/>
    </location>
</feature>
<reference evidence="4 5" key="1">
    <citation type="submission" date="2013-06" db="EMBL/GenBank/DDBJ databases">
        <title>The draft sequence of the Mycobacterium elephantis genome.</title>
        <authorList>
            <person name="Pettersson F.B."/>
            <person name="Das S."/>
            <person name="Dasgupta S."/>
            <person name="Bhattacharya A."/>
            <person name="Kirsebom L.A."/>
        </authorList>
    </citation>
    <scope>NUCLEOTIDE SEQUENCE [LARGE SCALE GENOMIC DNA]</scope>
    <source>
        <strain evidence="4 5">DSM 44368</strain>
    </source>
</reference>
<gene>
    <name evidence="4" type="ORF">MELE44368_11705</name>
</gene>
<sequence length="154" mass="15621">MQRAGLWTARAAQAMLASATVLLAGCSGDGVIALSQPDPETATVHGHAGAAPPGPPAAGGKSNALVVTDRQRAYLDALSAAGVKPSSDLMALNIGSYVCQARAAKHGEQAIWDIVHPLVRSDAGSDPLSATPPSAAEVDAATARYIRIATQRLC</sequence>
<dbReference type="Proteomes" id="UP000287177">
    <property type="component" value="Unassembled WGS sequence"/>
</dbReference>
<evidence type="ECO:0000256" key="2">
    <source>
        <dbReference type="SAM" id="SignalP"/>
    </source>
</evidence>
<keyword evidence="5" id="KW-1185">Reference proteome</keyword>
<proteinExistence type="predicted"/>
<dbReference type="AlphaFoldDB" id="A0A439DYX8"/>
<feature type="chain" id="PRO_5038379246" description="DUF732 domain-containing protein" evidence="2">
    <location>
        <begin position="25"/>
        <end position="154"/>
    </location>
</feature>
<organism evidence="4 5">
    <name type="scientific">Mycolicibacterium elephantis DSM 44368</name>
    <dbReference type="NCBI Taxonomy" id="1335622"/>
    <lineage>
        <taxon>Bacteria</taxon>
        <taxon>Bacillati</taxon>
        <taxon>Actinomycetota</taxon>
        <taxon>Actinomycetes</taxon>
        <taxon>Mycobacteriales</taxon>
        <taxon>Mycobacteriaceae</taxon>
        <taxon>Mycolicibacterium</taxon>
    </lineage>
</organism>
<evidence type="ECO:0000259" key="3">
    <source>
        <dbReference type="Pfam" id="PF05305"/>
    </source>
</evidence>
<dbReference type="InterPro" id="IPR007969">
    <property type="entry name" value="DUF732"/>
</dbReference>
<feature type="signal peptide" evidence="2">
    <location>
        <begin position="1"/>
        <end position="24"/>
    </location>
</feature>